<dbReference type="FunFam" id="3.40.47.10:FF:000004">
    <property type="entry name" value="3-oxoacyl-[acyl-carrier-protein] synthase 3"/>
    <property type="match status" value="1"/>
</dbReference>
<evidence type="ECO:0000256" key="6">
    <source>
        <dbReference type="ARBA" id="ARBA00022832"/>
    </source>
</evidence>
<feature type="domain" description="Beta-ketoacyl-[acyl-carrier-protein] synthase III C-terminal" evidence="15">
    <location>
        <begin position="241"/>
        <end position="330"/>
    </location>
</feature>
<comment type="domain">
    <text evidence="14">The last Arg residue of the ACP-binding site is essential for the weak association between ACP/AcpP and FabH.</text>
</comment>
<dbReference type="GO" id="GO:0005737">
    <property type="term" value="C:cytoplasm"/>
    <property type="evidence" value="ECO:0007669"/>
    <property type="project" value="UniProtKB-SubCell"/>
</dbReference>
<keyword evidence="3 14" id="KW-0963">Cytoplasm</keyword>
<dbReference type="NCBIfam" id="NF006829">
    <property type="entry name" value="PRK09352.1"/>
    <property type="match status" value="1"/>
</dbReference>
<dbReference type="Pfam" id="PF08545">
    <property type="entry name" value="ACP_syn_III"/>
    <property type="match status" value="1"/>
</dbReference>
<keyword evidence="18" id="KW-1185">Reference proteome</keyword>
<dbReference type="Gene3D" id="3.40.47.10">
    <property type="match status" value="1"/>
</dbReference>
<protein>
    <recommendedName>
        <fullName evidence="14">Beta-ketoacyl-[acyl-carrier-protein] synthase III</fullName>
        <shortName evidence="14">Beta-ketoacyl-ACP synthase III</shortName>
        <shortName evidence="14">KAS III</shortName>
        <ecNumber evidence="14">2.3.1.180</ecNumber>
    </recommendedName>
    <alternativeName>
        <fullName evidence="14">3-oxoacyl-[acyl-carrier-protein] synthase 3</fullName>
    </alternativeName>
    <alternativeName>
        <fullName evidence="14">3-oxoacyl-[acyl-carrier-protein] synthase III</fullName>
    </alternativeName>
</protein>
<dbReference type="GO" id="GO:0044550">
    <property type="term" value="P:secondary metabolite biosynthetic process"/>
    <property type="evidence" value="ECO:0007669"/>
    <property type="project" value="TreeGrafter"/>
</dbReference>
<organism evidence="17 18">
    <name type="scientific">Lihuaxuella thermophila</name>
    <dbReference type="NCBI Taxonomy" id="1173111"/>
    <lineage>
        <taxon>Bacteria</taxon>
        <taxon>Bacillati</taxon>
        <taxon>Bacillota</taxon>
        <taxon>Bacilli</taxon>
        <taxon>Bacillales</taxon>
        <taxon>Thermoactinomycetaceae</taxon>
        <taxon>Lihuaxuella</taxon>
    </lineage>
</organism>
<comment type="catalytic activity">
    <reaction evidence="12">
        <text>2-methylpropanoyl-CoA + malonyl-[ACP] + H(+) = 4-methyl-3-oxopentanoyl-[ACP] + CO2 + CoA</text>
        <dbReference type="Rhea" id="RHEA:42268"/>
        <dbReference type="Rhea" id="RHEA-COMP:9623"/>
        <dbReference type="Rhea" id="RHEA-COMP:9940"/>
        <dbReference type="ChEBI" id="CHEBI:15378"/>
        <dbReference type="ChEBI" id="CHEBI:16526"/>
        <dbReference type="ChEBI" id="CHEBI:57287"/>
        <dbReference type="ChEBI" id="CHEBI:57338"/>
        <dbReference type="ChEBI" id="CHEBI:78449"/>
        <dbReference type="ChEBI" id="CHEBI:78820"/>
        <dbReference type="EC" id="2.3.1.300"/>
    </reaction>
    <physiologicalReaction direction="left-to-right" evidence="12">
        <dbReference type="Rhea" id="RHEA:42269"/>
    </physiologicalReaction>
</comment>
<dbReference type="HAMAP" id="MF_01815">
    <property type="entry name" value="FabH"/>
    <property type="match status" value="1"/>
</dbReference>
<comment type="subcellular location">
    <subcellularLocation>
        <location evidence="14">Cytoplasm</location>
    </subcellularLocation>
</comment>
<dbReference type="PANTHER" id="PTHR34069:SF2">
    <property type="entry name" value="BETA-KETOACYL-[ACYL-CARRIER-PROTEIN] SYNTHASE III"/>
    <property type="match status" value="1"/>
</dbReference>
<dbReference type="GO" id="GO:0033818">
    <property type="term" value="F:beta-ketoacyl-acyl-carrier-protein synthase III activity"/>
    <property type="evidence" value="ECO:0007669"/>
    <property type="project" value="UniProtKB-UniRule"/>
</dbReference>
<keyword evidence="9 14" id="KW-0012">Acyltransferase</keyword>
<evidence type="ECO:0000256" key="10">
    <source>
        <dbReference type="ARBA" id="ARBA00051096"/>
    </source>
</evidence>
<evidence type="ECO:0000313" key="18">
    <source>
        <dbReference type="Proteomes" id="UP000199695"/>
    </source>
</evidence>
<dbReference type="GO" id="GO:0006633">
    <property type="term" value="P:fatty acid biosynthetic process"/>
    <property type="evidence" value="ECO:0007669"/>
    <property type="project" value="UniProtKB-UniRule"/>
</dbReference>
<dbReference type="EMBL" id="FOCQ01000002">
    <property type="protein sequence ID" value="SEM81319.1"/>
    <property type="molecule type" value="Genomic_DNA"/>
</dbReference>
<comment type="catalytic activity">
    <reaction evidence="13">
        <text>3-methylbutanoyl-CoA + malonyl-[ACP] + H(+) = 5-methyl-3-oxohexanoyl-[ACP] + CO2 + CoA</text>
        <dbReference type="Rhea" id="RHEA:42272"/>
        <dbReference type="Rhea" id="RHEA-COMP:9623"/>
        <dbReference type="Rhea" id="RHEA-COMP:9941"/>
        <dbReference type="ChEBI" id="CHEBI:15378"/>
        <dbReference type="ChEBI" id="CHEBI:16526"/>
        <dbReference type="ChEBI" id="CHEBI:57287"/>
        <dbReference type="ChEBI" id="CHEBI:57345"/>
        <dbReference type="ChEBI" id="CHEBI:78449"/>
        <dbReference type="ChEBI" id="CHEBI:78822"/>
        <dbReference type="EC" id="2.3.1.300"/>
    </reaction>
    <physiologicalReaction direction="left-to-right" evidence="13">
        <dbReference type="Rhea" id="RHEA:42273"/>
    </physiologicalReaction>
</comment>
<reference evidence="17 18" key="1">
    <citation type="submission" date="2016-10" db="EMBL/GenBank/DDBJ databases">
        <authorList>
            <person name="de Groot N.N."/>
        </authorList>
    </citation>
    <scope>NUCLEOTIDE SEQUENCE [LARGE SCALE GENOMIC DNA]</scope>
    <source>
        <strain evidence="17 18">DSM 46701</strain>
    </source>
</reference>
<evidence type="ECO:0000256" key="1">
    <source>
        <dbReference type="ARBA" id="ARBA00005194"/>
    </source>
</evidence>
<feature type="active site" evidence="14">
    <location>
        <position position="287"/>
    </location>
</feature>
<evidence type="ECO:0000256" key="3">
    <source>
        <dbReference type="ARBA" id="ARBA00022490"/>
    </source>
</evidence>
<evidence type="ECO:0000256" key="4">
    <source>
        <dbReference type="ARBA" id="ARBA00022516"/>
    </source>
</evidence>
<comment type="similarity">
    <text evidence="2 14">Belongs to the thiolase-like superfamily. FabH family.</text>
</comment>
<keyword evidence="14" id="KW-0511">Multifunctional enzyme</keyword>
<name>A0A1H8BFQ3_9BACL</name>
<keyword evidence="8 14" id="KW-0275">Fatty acid biosynthesis</keyword>
<keyword evidence="6 14" id="KW-0276">Fatty acid metabolism</keyword>
<accession>A0A1H8BFQ3</accession>
<feature type="region of interest" description="ACP-binding" evidence="14">
    <location>
        <begin position="258"/>
        <end position="262"/>
    </location>
</feature>
<dbReference type="EC" id="2.3.1.180" evidence="14"/>
<dbReference type="UniPathway" id="UPA00094"/>
<dbReference type="Pfam" id="PF08541">
    <property type="entry name" value="ACP_syn_III_C"/>
    <property type="match status" value="1"/>
</dbReference>
<proteinExistence type="inferred from homology"/>
<dbReference type="InterPro" id="IPR013747">
    <property type="entry name" value="ACP_syn_III_C"/>
</dbReference>
<dbReference type="Proteomes" id="UP000199695">
    <property type="component" value="Unassembled WGS sequence"/>
</dbReference>
<dbReference type="GO" id="GO:0004315">
    <property type="term" value="F:3-oxoacyl-[acyl-carrier-protein] synthase activity"/>
    <property type="evidence" value="ECO:0007669"/>
    <property type="project" value="InterPro"/>
</dbReference>
<dbReference type="PANTHER" id="PTHR34069">
    <property type="entry name" value="3-OXOACYL-[ACYL-CARRIER-PROTEIN] SYNTHASE 3"/>
    <property type="match status" value="1"/>
</dbReference>
<keyword evidence="7 14" id="KW-0443">Lipid metabolism</keyword>
<evidence type="ECO:0000256" key="13">
    <source>
        <dbReference type="ARBA" id="ARBA00052985"/>
    </source>
</evidence>
<evidence type="ECO:0000256" key="9">
    <source>
        <dbReference type="ARBA" id="ARBA00023315"/>
    </source>
</evidence>
<evidence type="ECO:0000256" key="11">
    <source>
        <dbReference type="ARBA" id="ARBA00052407"/>
    </source>
</evidence>
<evidence type="ECO:0000256" key="5">
    <source>
        <dbReference type="ARBA" id="ARBA00022679"/>
    </source>
</evidence>
<comment type="catalytic activity">
    <reaction evidence="10">
        <text>malonyl-[ACP] + acetyl-CoA + H(+) = 3-oxobutanoyl-[ACP] + CO2 + CoA</text>
        <dbReference type="Rhea" id="RHEA:12080"/>
        <dbReference type="Rhea" id="RHEA-COMP:9623"/>
        <dbReference type="Rhea" id="RHEA-COMP:9625"/>
        <dbReference type="ChEBI" id="CHEBI:15378"/>
        <dbReference type="ChEBI" id="CHEBI:16526"/>
        <dbReference type="ChEBI" id="CHEBI:57287"/>
        <dbReference type="ChEBI" id="CHEBI:57288"/>
        <dbReference type="ChEBI" id="CHEBI:78449"/>
        <dbReference type="ChEBI" id="CHEBI:78450"/>
        <dbReference type="EC" id="2.3.1.180"/>
    </reaction>
    <physiologicalReaction direction="left-to-right" evidence="10">
        <dbReference type="Rhea" id="RHEA:12081"/>
    </physiologicalReaction>
</comment>
<dbReference type="SUPFAM" id="SSF53901">
    <property type="entry name" value="Thiolase-like"/>
    <property type="match status" value="1"/>
</dbReference>
<dbReference type="InterPro" id="IPR013751">
    <property type="entry name" value="ACP_syn_III_N"/>
</dbReference>
<evidence type="ECO:0000256" key="2">
    <source>
        <dbReference type="ARBA" id="ARBA00008642"/>
    </source>
</evidence>
<dbReference type="InterPro" id="IPR016039">
    <property type="entry name" value="Thiolase-like"/>
</dbReference>
<dbReference type="CDD" id="cd00830">
    <property type="entry name" value="KAS_III"/>
    <property type="match status" value="1"/>
</dbReference>
<gene>
    <name evidence="14" type="primary">fabH</name>
    <name evidence="17" type="ORF">SAMN05444955_102146</name>
</gene>
<evidence type="ECO:0000256" key="8">
    <source>
        <dbReference type="ARBA" id="ARBA00023160"/>
    </source>
</evidence>
<comment type="subunit">
    <text evidence="14">Homodimer.</text>
</comment>
<sequence>MLSPAHIQSKARITAIGSYVPERILSNADLERMVDTSDEWIVQRTGIRERRIAPPDVFTSDLCVKAVQNMVEQFQVSIADVDMILVATTTPDFPFPSVACLVQERLGIPSAGALDISAACAGFVYALNLANGLITSGLHRKVLVIGGETLSKVTDYSDRTTCILFGDGAGAALVEKDEHQPSFLHSVSGSDGRAGIHLYRTGISDRLNGVCLSGEGNIVQNGREVFKLAVSTLNREIPKLMQEAGMSLDELDWFVPHSANIRIIQAVCERIGFPMEKTLFSAEYYGNTSSATIPLALHLGLREGKLKKGNTVLLHGFGGGFVHSASLITWTV</sequence>
<evidence type="ECO:0000256" key="14">
    <source>
        <dbReference type="HAMAP-Rule" id="MF_01815"/>
    </source>
</evidence>
<dbReference type="AlphaFoldDB" id="A0A1H8BFQ3"/>
<evidence type="ECO:0000256" key="7">
    <source>
        <dbReference type="ARBA" id="ARBA00023098"/>
    </source>
</evidence>
<dbReference type="OrthoDB" id="9815506at2"/>
<feature type="domain" description="Beta-ketoacyl-[acyl-carrier-protein] synthase III N-terminal" evidence="16">
    <location>
        <begin position="114"/>
        <end position="192"/>
    </location>
</feature>
<comment type="catalytic activity">
    <reaction evidence="11">
        <text>(2S)-2-methylbutanoyl-CoA + malonyl-[ACP] + H(+) = (4S)-4-methyl-3-oxohexanoyl-[ACP] + CO2 + CoA</text>
        <dbReference type="Rhea" id="RHEA:42276"/>
        <dbReference type="Rhea" id="RHEA-COMP:9623"/>
        <dbReference type="Rhea" id="RHEA-COMP:17148"/>
        <dbReference type="ChEBI" id="CHEBI:15378"/>
        <dbReference type="ChEBI" id="CHEBI:16526"/>
        <dbReference type="ChEBI" id="CHEBI:57287"/>
        <dbReference type="ChEBI" id="CHEBI:78449"/>
        <dbReference type="ChEBI" id="CHEBI:88166"/>
        <dbReference type="ChEBI" id="CHEBI:167462"/>
        <dbReference type="EC" id="2.3.1.300"/>
    </reaction>
    <physiologicalReaction direction="left-to-right" evidence="11">
        <dbReference type="Rhea" id="RHEA:42277"/>
    </physiologicalReaction>
</comment>
<evidence type="ECO:0000256" key="12">
    <source>
        <dbReference type="ARBA" id="ARBA00052467"/>
    </source>
</evidence>
<keyword evidence="4 14" id="KW-0444">Lipid biosynthesis</keyword>
<feature type="active site" evidence="14">
    <location>
        <position position="120"/>
    </location>
</feature>
<evidence type="ECO:0000259" key="15">
    <source>
        <dbReference type="Pfam" id="PF08541"/>
    </source>
</evidence>
<comment type="function">
    <text evidence="14">Catalyzes the condensation reaction of fatty acid synthesis by the addition to an acyl acceptor of two carbons from malonyl-ACP. Catalyzes the first condensation reaction which initiates fatty acid synthesis and may therefore play a role in governing the total rate of fatty acid production. Possesses both acetoacetyl-ACP synthase and acetyl transacylase activities. Its substrate specificity determines the biosynthesis of branched-chain and/or straight-chain of fatty acids.</text>
</comment>
<comment type="pathway">
    <text evidence="1 14">Lipid metabolism; fatty acid biosynthesis.</text>
</comment>
<feature type="active site" evidence="14">
    <location>
        <position position="257"/>
    </location>
</feature>
<dbReference type="InterPro" id="IPR004655">
    <property type="entry name" value="FabH"/>
</dbReference>
<dbReference type="RefSeq" id="WP_089965049.1">
    <property type="nucleotide sequence ID" value="NZ_FOCQ01000002.1"/>
</dbReference>
<dbReference type="STRING" id="1173111.SAMN05444955_102146"/>
<evidence type="ECO:0000259" key="16">
    <source>
        <dbReference type="Pfam" id="PF08545"/>
    </source>
</evidence>
<evidence type="ECO:0000313" key="17">
    <source>
        <dbReference type="EMBL" id="SEM81319.1"/>
    </source>
</evidence>
<keyword evidence="5 14" id="KW-0808">Transferase</keyword>
<dbReference type="NCBIfam" id="TIGR00747">
    <property type="entry name" value="fabH"/>
    <property type="match status" value="1"/>
</dbReference>